<dbReference type="Pfam" id="PF12704">
    <property type="entry name" value="MacB_PCD"/>
    <property type="match status" value="1"/>
</dbReference>
<dbReference type="InterPro" id="IPR038766">
    <property type="entry name" value="Membrane_comp_ABC_pdt"/>
</dbReference>
<keyword evidence="5 8" id="KW-0472">Membrane</keyword>
<feature type="region of interest" description="Disordered" evidence="7">
    <location>
        <begin position="600"/>
        <end position="619"/>
    </location>
</feature>
<dbReference type="Gene3D" id="1.10.287.1490">
    <property type="match status" value="1"/>
</dbReference>
<feature type="transmembrane region" description="Helical" evidence="8">
    <location>
        <begin position="1077"/>
        <end position="1096"/>
    </location>
</feature>
<feature type="transmembrane region" description="Helical" evidence="8">
    <location>
        <begin position="1129"/>
        <end position="1151"/>
    </location>
</feature>
<dbReference type="RefSeq" id="WP_186887163.1">
    <property type="nucleotide sequence ID" value="NZ_JACONZ010000001.1"/>
</dbReference>
<dbReference type="Proteomes" id="UP000659630">
    <property type="component" value="Unassembled WGS sequence"/>
</dbReference>
<reference evidence="11" key="1">
    <citation type="submission" date="2020-08" db="EMBL/GenBank/DDBJ databases">
        <title>Genome public.</title>
        <authorList>
            <person name="Liu C."/>
            <person name="Sun Q."/>
        </authorList>
    </citation>
    <scope>NUCLEOTIDE SEQUENCE</scope>
    <source>
        <strain evidence="11">BX8</strain>
    </source>
</reference>
<feature type="transmembrane region" description="Helical" evidence="8">
    <location>
        <begin position="772"/>
        <end position="796"/>
    </location>
</feature>
<evidence type="ECO:0000259" key="10">
    <source>
        <dbReference type="Pfam" id="PF12704"/>
    </source>
</evidence>
<dbReference type="PANTHER" id="PTHR30287">
    <property type="entry name" value="MEMBRANE COMPONENT OF PREDICTED ABC SUPERFAMILY METABOLITE UPTAKE TRANSPORTER"/>
    <property type="match status" value="1"/>
</dbReference>
<name>A0A923KXN7_9FIRM</name>
<dbReference type="EMBL" id="JACONZ010000001">
    <property type="protein sequence ID" value="MBC5580839.1"/>
    <property type="molecule type" value="Genomic_DNA"/>
</dbReference>
<evidence type="ECO:0000256" key="8">
    <source>
        <dbReference type="SAM" id="Phobius"/>
    </source>
</evidence>
<dbReference type="GO" id="GO:0005886">
    <property type="term" value="C:plasma membrane"/>
    <property type="evidence" value="ECO:0007669"/>
    <property type="project" value="UniProtKB-SubCell"/>
</dbReference>
<evidence type="ECO:0000256" key="5">
    <source>
        <dbReference type="ARBA" id="ARBA00023136"/>
    </source>
</evidence>
<keyword evidence="3 8" id="KW-0812">Transmembrane</keyword>
<feature type="domain" description="ABC3 transporter permease C-terminal" evidence="9">
    <location>
        <begin position="1080"/>
        <end position="1197"/>
    </location>
</feature>
<keyword evidence="6" id="KW-0175">Coiled coil</keyword>
<feature type="compositionally biased region" description="Basic and acidic residues" evidence="7">
    <location>
        <begin position="607"/>
        <end position="619"/>
    </location>
</feature>
<evidence type="ECO:0000313" key="12">
    <source>
        <dbReference type="Proteomes" id="UP000659630"/>
    </source>
</evidence>
<sequence>MVTLNKSYRKNVFRTIRGTMSRFLAIFAIVALGVGFLAGLLSTTPDMRYSGDRYFDDTRLFDIRTLGTLALSKGDVEAIRAVEGVDEVMPAYSADMLVNTPGGDTLVTRIHSLPLDEIEEQEPQGWLNRFQVVEGRVPVKENECVIEAGSQYGGASVKIGDLLTVSDENKDPDATLARREFKVVGVVESSYYFSIEREPASVGSGTIGLIMYVGGDSFALDAYTDVYLTVQGAAGLNCLAAEYEDLVSAVADRIEEISGARSAIRYREVKAEAEEKLADARAEYEDAQAETDEKLADAERQLADGRAEVESGEARLRDAKAQISSGEKELAQNRETLPGTLTDKQQELAAGQAALIDAKAQLEENEALLAEKQQQLASAKAQLETAKQLVSTLEPVLAQAEAQLPVLEAAIPPLQQTAQQAQASYDAAVSSTDHNAKKAAYEQAEAVLAANGGHASYEEWEAADPAAAQAAKAGRDAAKAEFDAADAVVAPLKTALDTANAQLDAAQRAYETASQSAAAARGQLEDAKEQIAVGEPQIAEGERQIAEGQQKLAEARRQITEAEKQIASGQTALSLAPGLAQLQLDLAQYKLDSARAEVSSGEAQLSDAREQLEQGEKEYRTQKADAERQLADARQQLDDAQKQIDELEEPEWYVLTRDANVSYASFKANVEKVEAVAKVFPIFFFLVAALVVLTTMTRMVEEERLQIGTMKALGYGRGAIMMKYVWYALIASAAGSAAGLLVGLNLLPTVIWNAYTMMYRLPKLYCLFNVPFAVFSSGTAIFCTLAATLNACWTTLHECPASLMLPRAPKAGKRILLERIGFVWKRMKFTYKVTARNLFRYKKRFFMTVIGISGCTALLVTGFGLHDSISDIVNRQFGKIFTYNLSITLKSEEDLQDDALRKLLNDGDEITAFMAAHQEKSSNTYDGDTFNTYLYVPQDPELLPQFVDLHTRRGGHPVQLQPDGIVITEKMSERTGKDVGDTIELENSDHKTGTFTITGVVENYVENYVYLTGELYEQQFGRHPDYKLVAAHTADTSQQGRDALSAKLFELDCVSGVSFTDDLKASFSNMMQKIDTIVVVLIVCAGLLAFVVLYNLTNINITEREKEIATIKVLGFFDKEVSAYVYRESAVLSLIGTLAGLVLGVFLHMFVIYTVEVDAVMFGRSIQPQSYLFAALLTLLFSLLVNLVMHRKLKKISMVESMKAPE</sequence>
<evidence type="ECO:0000259" key="9">
    <source>
        <dbReference type="Pfam" id="PF02687"/>
    </source>
</evidence>
<protein>
    <submittedName>
        <fullName evidence="11">ABC transporter permease</fullName>
    </submittedName>
</protein>
<evidence type="ECO:0000256" key="3">
    <source>
        <dbReference type="ARBA" id="ARBA00022692"/>
    </source>
</evidence>
<feature type="transmembrane region" description="Helical" evidence="8">
    <location>
        <begin position="21"/>
        <end position="41"/>
    </location>
</feature>
<evidence type="ECO:0000256" key="2">
    <source>
        <dbReference type="ARBA" id="ARBA00022475"/>
    </source>
</evidence>
<evidence type="ECO:0000256" key="1">
    <source>
        <dbReference type="ARBA" id="ARBA00004651"/>
    </source>
</evidence>
<dbReference type="InterPro" id="IPR003838">
    <property type="entry name" value="ABC3_permease_C"/>
</dbReference>
<keyword evidence="12" id="KW-1185">Reference proteome</keyword>
<dbReference type="PANTHER" id="PTHR30287:SF1">
    <property type="entry name" value="INNER MEMBRANE PROTEIN"/>
    <property type="match status" value="1"/>
</dbReference>
<dbReference type="AlphaFoldDB" id="A0A923KXN7"/>
<evidence type="ECO:0000256" key="6">
    <source>
        <dbReference type="SAM" id="Coils"/>
    </source>
</evidence>
<gene>
    <name evidence="11" type="ORF">H8S23_04915</name>
</gene>
<proteinExistence type="predicted"/>
<feature type="coiled-coil region" evidence="6">
    <location>
        <begin position="263"/>
        <end position="389"/>
    </location>
</feature>
<feature type="transmembrane region" description="Helical" evidence="8">
    <location>
        <begin position="724"/>
        <end position="752"/>
    </location>
</feature>
<accession>A0A923KXN7</accession>
<comment type="subcellular location">
    <subcellularLocation>
        <location evidence="1">Cell membrane</location>
        <topology evidence="1">Multi-pass membrane protein</topology>
    </subcellularLocation>
</comment>
<evidence type="ECO:0000256" key="4">
    <source>
        <dbReference type="ARBA" id="ARBA00022989"/>
    </source>
</evidence>
<feature type="transmembrane region" description="Helical" evidence="8">
    <location>
        <begin position="1171"/>
        <end position="1189"/>
    </location>
</feature>
<comment type="caution">
    <text evidence="11">The sequence shown here is derived from an EMBL/GenBank/DDBJ whole genome shotgun (WGS) entry which is preliminary data.</text>
</comment>
<dbReference type="InterPro" id="IPR025857">
    <property type="entry name" value="MacB_PCD"/>
</dbReference>
<feature type="domain" description="ABC3 transporter permease C-terminal" evidence="9">
    <location>
        <begin position="679"/>
        <end position="789"/>
    </location>
</feature>
<feature type="transmembrane region" description="Helical" evidence="8">
    <location>
        <begin position="679"/>
        <end position="700"/>
    </location>
</feature>
<organism evidence="11 12">
    <name type="scientific">Anaerofilum hominis</name>
    <dbReference type="NCBI Taxonomy" id="2763016"/>
    <lineage>
        <taxon>Bacteria</taxon>
        <taxon>Bacillati</taxon>
        <taxon>Bacillota</taxon>
        <taxon>Clostridia</taxon>
        <taxon>Eubacteriales</taxon>
        <taxon>Oscillospiraceae</taxon>
        <taxon>Anaerofilum</taxon>
    </lineage>
</organism>
<dbReference type="Pfam" id="PF02687">
    <property type="entry name" value="FtsX"/>
    <property type="match status" value="2"/>
</dbReference>
<evidence type="ECO:0000256" key="7">
    <source>
        <dbReference type="SAM" id="MobiDB-lite"/>
    </source>
</evidence>
<keyword evidence="2" id="KW-1003">Cell membrane</keyword>
<feature type="transmembrane region" description="Helical" evidence="8">
    <location>
        <begin position="845"/>
        <end position="865"/>
    </location>
</feature>
<evidence type="ECO:0000313" key="11">
    <source>
        <dbReference type="EMBL" id="MBC5580839.1"/>
    </source>
</evidence>
<keyword evidence="4 8" id="KW-1133">Transmembrane helix</keyword>
<feature type="domain" description="MacB-like periplasmic core" evidence="10">
    <location>
        <begin position="847"/>
        <end position="1044"/>
    </location>
</feature>